<dbReference type="Pfam" id="PF00892">
    <property type="entry name" value="EamA"/>
    <property type="match status" value="1"/>
</dbReference>
<comment type="subcellular location">
    <subcellularLocation>
        <location evidence="1">Cell membrane</location>
        <topology evidence="1">Multi-pass membrane protein</topology>
    </subcellularLocation>
</comment>
<dbReference type="GO" id="GO:0005886">
    <property type="term" value="C:plasma membrane"/>
    <property type="evidence" value="ECO:0007669"/>
    <property type="project" value="UniProtKB-SubCell"/>
</dbReference>
<dbReference type="InterPro" id="IPR000620">
    <property type="entry name" value="EamA_dom"/>
</dbReference>
<dbReference type="Proteomes" id="UP000192936">
    <property type="component" value="Unassembled WGS sequence"/>
</dbReference>
<accession>A0A1X7DYZ6</accession>
<proteinExistence type="predicted"/>
<dbReference type="InterPro" id="IPR037185">
    <property type="entry name" value="EmrE-like"/>
</dbReference>
<dbReference type="PANTHER" id="PTHR42920:SF5">
    <property type="entry name" value="EAMA DOMAIN-CONTAINING PROTEIN"/>
    <property type="match status" value="1"/>
</dbReference>
<feature type="transmembrane region" description="Helical" evidence="6">
    <location>
        <begin position="209"/>
        <end position="232"/>
    </location>
</feature>
<gene>
    <name evidence="8" type="ORF">SAMN02982917_1178</name>
</gene>
<feature type="transmembrane region" description="Helical" evidence="6">
    <location>
        <begin position="185"/>
        <end position="203"/>
    </location>
</feature>
<feature type="transmembrane region" description="Helical" evidence="6">
    <location>
        <begin position="270"/>
        <end position="293"/>
    </location>
</feature>
<evidence type="ECO:0000256" key="2">
    <source>
        <dbReference type="ARBA" id="ARBA00022475"/>
    </source>
</evidence>
<feature type="transmembrane region" description="Helical" evidence="6">
    <location>
        <begin position="151"/>
        <end position="173"/>
    </location>
</feature>
<evidence type="ECO:0000256" key="1">
    <source>
        <dbReference type="ARBA" id="ARBA00004651"/>
    </source>
</evidence>
<evidence type="ECO:0000313" key="8">
    <source>
        <dbReference type="EMBL" id="SMF23786.1"/>
    </source>
</evidence>
<dbReference type="PANTHER" id="PTHR42920">
    <property type="entry name" value="OS03G0707200 PROTEIN-RELATED"/>
    <property type="match status" value="1"/>
</dbReference>
<keyword evidence="2" id="KW-1003">Cell membrane</keyword>
<sequence length="298" mass="30289">MANASIESATAAKTEAAALPLLILLASLLSQYVGAASAKSLFPLVGAEGVTGLRVGLSALMLLALLRPWRRLPGRADLGNLLVYGATLGAMNLSIYRAMELIPIGIAIAIEVTGPLAVALLGSRRLKDFLWIACAAVGLALLLPLREASSALNPVGIAYAAAAAFCWALYIVFGKRASALPGGQAVAWGMLVAASFTVPLGIAHAGAGLLVPAVLLTGLAVAVLSSMVPYLLEMMALRRLPSHVFGLAVSASPAVAALIGFLMLGERLSAVQWAAIACIMCASAGSALGNGALAKGRR</sequence>
<protein>
    <submittedName>
        <fullName evidence="8">Inner membrane transporter RhtA</fullName>
    </submittedName>
</protein>
<reference evidence="8 9" key="1">
    <citation type="submission" date="2017-04" db="EMBL/GenBank/DDBJ databases">
        <authorList>
            <person name="Afonso C.L."/>
            <person name="Miller P.J."/>
            <person name="Scott M.A."/>
            <person name="Spackman E."/>
            <person name="Goraichik I."/>
            <person name="Dimitrov K.M."/>
            <person name="Suarez D.L."/>
            <person name="Swayne D.E."/>
        </authorList>
    </citation>
    <scope>NUCLEOTIDE SEQUENCE [LARGE SCALE GENOMIC DNA]</scope>
    <source>
        <strain evidence="8 9">A2P</strain>
    </source>
</reference>
<evidence type="ECO:0000313" key="9">
    <source>
        <dbReference type="Proteomes" id="UP000192936"/>
    </source>
</evidence>
<dbReference type="SUPFAM" id="SSF103481">
    <property type="entry name" value="Multidrug resistance efflux transporter EmrE"/>
    <property type="match status" value="2"/>
</dbReference>
<dbReference type="InterPro" id="IPR051258">
    <property type="entry name" value="Diverse_Substrate_Transporter"/>
</dbReference>
<evidence type="ECO:0000256" key="5">
    <source>
        <dbReference type="ARBA" id="ARBA00023136"/>
    </source>
</evidence>
<feature type="transmembrane region" description="Helical" evidence="6">
    <location>
        <begin position="129"/>
        <end position="145"/>
    </location>
</feature>
<evidence type="ECO:0000256" key="6">
    <source>
        <dbReference type="SAM" id="Phobius"/>
    </source>
</evidence>
<feature type="transmembrane region" description="Helical" evidence="6">
    <location>
        <begin position="78"/>
        <end position="96"/>
    </location>
</feature>
<feature type="transmembrane region" description="Helical" evidence="6">
    <location>
        <begin position="102"/>
        <end position="122"/>
    </location>
</feature>
<feature type="domain" description="EamA" evidence="7">
    <location>
        <begin position="156"/>
        <end position="284"/>
    </location>
</feature>
<evidence type="ECO:0000259" key="7">
    <source>
        <dbReference type="Pfam" id="PF00892"/>
    </source>
</evidence>
<name>A0A1X7DYZ6_9PROT</name>
<dbReference type="Gene3D" id="1.10.3730.20">
    <property type="match status" value="1"/>
</dbReference>
<feature type="transmembrane region" description="Helical" evidence="6">
    <location>
        <begin position="45"/>
        <end position="66"/>
    </location>
</feature>
<keyword evidence="5 6" id="KW-0472">Membrane</keyword>
<evidence type="ECO:0000256" key="4">
    <source>
        <dbReference type="ARBA" id="ARBA00022989"/>
    </source>
</evidence>
<feature type="transmembrane region" description="Helical" evidence="6">
    <location>
        <begin position="244"/>
        <end position="264"/>
    </location>
</feature>
<evidence type="ECO:0000256" key="3">
    <source>
        <dbReference type="ARBA" id="ARBA00022692"/>
    </source>
</evidence>
<keyword evidence="3 6" id="KW-0812">Transmembrane</keyword>
<dbReference type="EMBL" id="FXAK01000001">
    <property type="protein sequence ID" value="SMF23786.1"/>
    <property type="molecule type" value="Genomic_DNA"/>
</dbReference>
<dbReference type="RefSeq" id="WP_085083126.1">
    <property type="nucleotide sequence ID" value="NZ_FXAK01000001.1"/>
</dbReference>
<organism evidence="8 9">
    <name type="scientific">Azospirillum oryzae</name>
    <dbReference type="NCBI Taxonomy" id="286727"/>
    <lineage>
        <taxon>Bacteria</taxon>
        <taxon>Pseudomonadati</taxon>
        <taxon>Pseudomonadota</taxon>
        <taxon>Alphaproteobacteria</taxon>
        <taxon>Rhodospirillales</taxon>
        <taxon>Azospirillaceae</taxon>
        <taxon>Azospirillum</taxon>
    </lineage>
</organism>
<keyword evidence="4 6" id="KW-1133">Transmembrane helix</keyword>
<dbReference type="AlphaFoldDB" id="A0A1X7DYZ6"/>